<evidence type="ECO:0000256" key="2">
    <source>
        <dbReference type="ARBA" id="ARBA00010559"/>
    </source>
</evidence>
<keyword evidence="5 7" id="KW-0539">Nucleus</keyword>
<evidence type="ECO:0000256" key="3">
    <source>
        <dbReference type="ARBA" id="ARBA00022517"/>
    </source>
</evidence>
<comment type="caution">
    <text evidence="9">The sequence shown here is derived from an EMBL/GenBank/DDBJ whole genome shotgun (WGS) entry which is preliminary data.</text>
</comment>
<sequence>MSLSTLQAQLAALSGRSKNPGSVYASSKKHDQAVGRGLHFSTQHGHSIQTKFAQPSLLAATAKEAADTPLQALTENCRIALTELSSTNQQEAQFWLNASRICNKDNVQYKVVQEVLVHLSASLCKMSSVNASWHVLEYLLRRYELHVSHFEDLLWTLWPSADQYPAIFLRALKCIDLGEHPSYMWLRAYTTSETIPPRQQLSQHVMKHKDLLKKVCTWSNLVADLSGAASVLSFTAAILVEGLAWTRKQAQEDLEGISKIIFPTVLSACVGASQEWKGWGWVVSSVLVETMPLSSKYLEILMGKILEDSSSSAVMVVISLLSQNTTELSLDKRSHYLPLGNGSHLGCAVLPKDTREKLVQIPGLPSMLGELQQEIVIAPFVASLLVGCLAHGNSGIVIEMIREKSLELFWEGDSEIDMVASLSSFIVHQVLTQNKSSVDSCKVVLDELHRFDPMACERGIGRGIQWGNRDQEGSTDVSRKRLLSLLDGVIELTPTTEDPSERISLDMLPARVGIEHADSAVRLQAIARLVRDDVQGDLLATFLRRWASEDENQSVALAACNATIDCLQKDINIYSIEKEQALQWTFEACCFWAKEFSAQPSASGVKEILCKSVFAAGLLCGKLIAVQHYHQWKSIVQIIVAHVRCKENDVSILSQKLFVTACGRNVGLSVDLPRDTFNRALVEDVGKWMSTIPPHGIEKTERTMELMFRHTSITLLIETITNSSDEGKESGDMVFRFCVELLKAPQPYHEVILKGLKWCIEKQEYSNSEIVKNLTTLCSAGSEEAFEEAVVPSIEKLLSSVSDDSNQSVSPLTVALEVATRSSVSPKASVRLLRLAKRMVEAQVEGPWLCLVPALSLIEQSDQRIREASKELLLVVAERMESDCSEWKSISLLCRSVLSSVTWTGESIVSRGLSACSGGEHFDETRRKLLTLSYYTAIGIGNARCTTSSNNIPRSRWLPCGAATGGETSASNLFKALETTSEEVLPLLLQWDLFGRPMVDLWLSADYRIGKSCLVHVIVRLLLEAHRSSSSLMIMSGPGQSGRRTRSYSFGKGDESPYPRDMLKSIIALLAIDDASESVRSLAIAVVTGVVAQSSWQEHVYKRLPRDDRNELSSSILKCVGNSAFMVPDEFFTNFPFDCTDVLHLVNVFKASMTSLILLADFIRVNATDLFAGTNANELCKSFIMVLSDLNKEDVSNGKEELDRMDYALNSVLRAINEALTSSKCSLRFDKKDLQTLAKCISTVLCTNEAIDSPSSRTRLAAQELLTSMCGLYPVESLPLLISVILSAFESCEPANKARQRQSLLSRLVPVYMQCARSAKMTMHQLLGKVVLVVRTLKENDQKRVFYELSDAIATHCLHTSDKQFVDTNATIGTLVTEFITYFVLFKNDSDELLDTDVVESCLGMISRVPVIAQASSLLLLLHYVEALTAALQGESIESDLIPSDDTILPSVLDICSVPLGQEHDERLTFLKVAVGIMRTVNEALNFQSIRKLLRRNNTDSSYLSLQLWQNVLSLEARLHGLGYRTGSDGLHSLLSTIVDDCRDLMQDILPIPLFLASTMSVIREATSDQLRVNALRLIAERSLNLDPSSAEFSLFLDIIPEVSSLISVDNASSSQLEQGAFILVEHLARALPANYFGDKEKASCQKQFLELMARSVQAVQEQLGMITKNQQEFSTIDACCYSALCGASLVRILGPKCLPLLPKFVKALNSILVISNSLCNELKSNIVTEIRLCQLATMRSILCIVDSVPQFLSSYLGSLLKPDSLLAPCLYNIMSDDADCKTVISIRDRLGTALSTRVTPRSFVPAASKAMEGCSLRAKVALLSMLKQSVEAMLPAECSSQIKHIFSAIMNAFESSFSCDDRLELMQPGCDLFLAVIMKISEVQLRKLFVLFKEWRGDFKTEEPEAGAEKRHAYWFVCSHLSKALRGIFLPCLTITFNDAVLELQVATKIMCKATDTEKRGSKRRRVEDQGDLKYGIESFRSLQPLCLCLEYALTADAHQGGNWIRGDDNQKYEALLAPLGKLLQARFPMDFPSKVPDVSGFQALVLGPALQSGSVIGCLKALACAGGNEQLWKPLNHAVLEACGNETRNEVKRAGLTCLLSLIESLGDEYLVLIPECLPVLSELLEDSDEDVAALAKDIVTLAEEMLGESLESSLR</sequence>
<protein>
    <recommendedName>
        <fullName evidence="7">HEAT repeat-containing protein 1</fullName>
    </recommendedName>
</protein>
<organism evidence="9 10">
    <name type="scientific">Fistulifera solaris</name>
    <name type="common">Oleaginous diatom</name>
    <dbReference type="NCBI Taxonomy" id="1519565"/>
    <lineage>
        <taxon>Eukaryota</taxon>
        <taxon>Sar</taxon>
        <taxon>Stramenopiles</taxon>
        <taxon>Ochrophyta</taxon>
        <taxon>Bacillariophyta</taxon>
        <taxon>Bacillariophyceae</taxon>
        <taxon>Bacillariophycidae</taxon>
        <taxon>Naviculales</taxon>
        <taxon>Naviculaceae</taxon>
        <taxon>Fistulifera</taxon>
    </lineage>
</organism>
<dbReference type="GO" id="GO:0030686">
    <property type="term" value="C:90S preribosome"/>
    <property type="evidence" value="ECO:0007669"/>
    <property type="project" value="TreeGrafter"/>
</dbReference>
<keyword evidence="3 7" id="KW-0690">Ribosome biogenesis</keyword>
<evidence type="ECO:0000313" key="10">
    <source>
        <dbReference type="Proteomes" id="UP000198406"/>
    </source>
</evidence>
<evidence type="ECO:0000256" key="6">
    <source>
        <dbReference type="ARBA" id="ARBA00023274"/>
    </source>
</evidence>
<keyword evidence="6 7" id="KW-0687">Ribonucleoprotein</keyword>
<gene>
    <name evidence="9" type="ORF">FisN_22Lh228</name>
</gene>
<evidence type="ECO:0000256" key="7">
    <source>
        <dbReference type="RuleBase" id="RU367065"/>
    </source>
</evidence>
<dbReference type="InterPro" id="IPR011989">
    <property type="entry name" value="ARM-like"/>
</dbReference>
<dbReference type="PANTHER" id="PTHR13457">
    <property type="entry name" value="BAP28"/>
    <property type="match status" value="1"/>
</dbReference>
<dbReference type="Gene3D" id="1.25.10.10">
    <property type="entry name" value="Leucine-rich Repeat Variant"/>
    <property type="match status" value="1"/>
</dbReference>
<dbReference type="InterPro" id="IPR016024">
    <property type="entry name" value="ARM-type_fold"/>
</dbReference>
<dbReference type="InParanoid" id="A0A1Z5JC54"/>
<evidence type="ECO:0000259" key="8">
    <source>
        <dbReference type="Pfam" id="PF08146"/>
    </source>
</evidence>
<dbReference type="Pfam" id="PF08146">
    <property type="entry name" value="BP28CT"/>
    <property type="match status" value="1"/>
</dbReference>
<keyword evidence="4 7" id="KW-0698">rRNA processing</keyword>
<reference evidence="9 10" key="1">
    <citation type="journal article" date="2015" name="Plant Cell">
        <title>Oil accumulation by the oleaginous diatom Fistulifera solaris as revealed by the genome and transcriptome.</title>
        <authorList>
            <person name="Tanaka T."/>
            <person name="Maeda Y."/>
            <person name="Veluchamy A."/>
            <person name="Tanaka M."/>
            <person name="Abida H."/>
            <person name="Marechal E."/>
            <person name="Bowler C."/>
            <person name="Muto M."/>
            <person name="Sunaga Y."/>
            <person name="Tanaka M."/>
            <person name="Yoshino T."/>
            <person name="Taniguchi T."/>
            <person name="Fukuda Y."/>
            <person name="Nemoto M."/>
            <person name="Matsumoto M."/>
            <person name="Wong P.S."/>
            <person name="Aburatani S."/>
            <person name="Fujibuchi W."/>
        </authorList>
    </citation>
    <scope>NUCLEOTIDE SEQUENCE [LARGE SCALE GENOMIC DNA]</scope>
    <source>
        <strain evidence="9 10">JPCC DA0580</strain>
    </source>
</reference>
<accession>A0A1Z5JC54</accession>
<evidence type="ECO:0000256" key="1">
    <source>
        <dbReference type="ARBA" id="ARBA00004604"/>
    </source>
</evidence>
<dbReference type="EMBL" id="BDSP01000041">
    <property type="protein sequence ID" value="GAX11536.1"/>
    <property type="molecule type" value="Genomic_DNA"/>
</dbReference>
<dbReference type="InterPro" id="IPR012954">
    <property type="entry name" value="BP28_C_dom"/>
</dbReference>
<name>A0A1Z5JC54_FISSO</name>
<evidence type="ECO:0000256" key="4">
    <source>
        <dbReference type="ARBA" id="ARBA00022552"/>
    </source>
</evidence>
<dbReference type="GO" id="GO:0032040">
    <property type="term" value="C:small-subunit processome"/>
    <property type="evidence" value="ECO:0007669"/>
    <property type="project" value="TreeGrafter"/>
</dbReference>
<proteinExistence type="inferred from homology"/>
<dbReference type="GO" id="GO:0000462">
    <property type="term" value="P:maturation of SSU-rRNA from tricistronic rRNA transcript (SSU-rRNA, 5.8S rRNA, LSU-rRNA)"/>
    <property type="evidence" value="ECO:0007669"/>
    <property type="project" value="TreeGrafter"/>
</dbReference>
<evidence type="ECO:0000313" key="9">
    <source>
        <dbReference type="EMBL" id="GAX11536.1"/>
    </source>
</evidence>
<feature type="domain" description="BP28 C-terminal" evidence="8">
    <location>
        <begin position="1869"/>
        <end position="1948"/>
    </location>
</feature>
<dbReference type="GO" id="GO:0030515">
    <property type="term" value="F:snoRNA binding"/>
    <property type="evidence" value="ECO:0007669"/>
    <property type="project" value="TreeGrafter"/>
</dbReference>
<dbReference type="Proteomes" id="UP000198406">
    <property type="component" value="Unassembled WGS sequence"/>
</dbReference>
<evidence type="ECO:0000256" key="5">
    <source>
        <dbReference type="ARBA" id="ARBA00023242"/>
    </source>
</evidence>
<comment type="similarity">
    <text evidence="2 7">Belongs to the HEATR1/UTP10 family.</text>
</comment>
<dbReference type="OrthoDB" id="31183at2759"/>
<dbReference type="InterPro" id="IPR040191">
    <property type="entry name" value="UTP10"/>
</dbReference>
<dbReference type="GO" id="GO:0034455">
    <property type="term" value="C:t-UTP complex"/>
    <property type="evidence" value="ECO:0007669"/>
    <property type="project" value="TreeGrafter"/>
</dbReference>
<comment type="function">
    <text evidence="7">Involved in nucleolar processing of pre-18S ribosomal RNA.</text>
</comment>
<dbReference type="GO" id="GO:0045943">
    <property type="term" value="P:positive regulation of transcription by RNA polymerase I"/>
    <property type="evidence" value="ECO:0007669"/>
    <property type="project" value="TreeGrafter"/>
</dbReference>
<keyword evidence="10" id="KW-1185">Reference proteome</keyword>
<comment type="subcellular location">
    <subcellularLocation>
        <location evidence="1 7">Nucleus</location>
        <location evidence="1 7">Nucleolus</location>
    </subcellularLocation>
</comment>
<dbReference type="SUPFAM" id="SSF48371">
    <property type="entry name" value="ARM repeat"/>
    <property type="match status" value="1"/>
</dbReference>
<dbReference type="PANTHER" id="PTHR13457:SF1">
    <property type="entry name" value="HEAT REPEAT-CONTAINING PROTEIN 1"/>
    <property type="match status" value="1"/>
</dbReference>